<organism evidence="2 3">
    <name type="scientific">Eiseniibacteriota bacterium</name>
    <dbReference type="NCBI Taxonomy" id="2212470"/>
    <lineage>
        <taxon>Bacteria</taxon>
        <taxon>Candidatus Eiseniibacteriota</taxon>
    </lineage>
</organism>
<name>A0A956M107_UNCEI</name>
<comment type="caution">
    <text evidence="2">The sequence shown here is derived from an EMBL/GenBank/DDBJ whole genome shotgun (WGS) entry which is preliminary data.</text>
</comment>
<reference evidence="2" key="1">
    <citation type="submission" date="2020-04" db="EMBL/GenBank/DDBJ databases">
        <authorList>
            <person name="Zhang T."/>
        </authorList>
    </citation>
    <scope>NUCLEOTIDE SEQUENCE</scope>
    <source>
        <strain evidence="2">HKST-UBA01</strain>
    </source>
</reference>
<gene>
    <name evidence="2" type="ORF">KC729_16700</name>
</gene>
<proteinExistence type="predicted"/>
<evidence type="ECO:0008006" key="4">
    <source>
        <dbReference type="Google" id="ProtNLM"/>
    </source>
</evidence>
<reference evidence="2" key="2">
    <citation type="journal article" date="2021" name="Microbiome">
        <title>Successional dynamics and alternative stable states in a saline activated sludge microbial community over 9 years.</title>
        <authorList>
            <person name="Wang Y."/>
            <person name="Ye J."/>
            <person name="Ju F."/>
            <person name="Liu L."/>
            <person name="Boyd J.A."/>
            <person name="Deng Y."/>
            <person name="Parks D.H."/>
            <person name="Jiang X."/>
            <person name="Yin X."/>
            <person name="Woodcroft B.J."/>
            <person name="Tyson G.W."/>
            <person name="Hugenholtz P."/>
            <person name="Polz M.F."/>
            <person name="Zhang T."/>
        </authorList>
    </citation>
    <scope>NUCLEOTIDE SEQUENCE</scope>
    <source>
        <strain evidence="2">HKST-UBA01</strain>
    </source>
</reference>
<evidence type="ECO:0000313" key="2">
    <source>
        <dbReference type="EMBL" id="MCA9729330.1"/>
    </source>
</evidence>
<dbReference type="AlphaFoldDB" id="A0A956M107"/>
<keyword evidence="1" id="KW-0732">Signal</keyword>
<evidence type="ECO:0000256" key="1">
    <source>
        <dbReference type="SAM" id="SignalP"/>
    </source>
</evidence>
<accession>A0A956M107</accession>
<feature type="signal peptide" evidence="1">
    <location>
        <begin position="1"/>
        <end position="16"/>
    </location>
</feature>
<protein>
    <recommendedName>
        <fullName evidence="4">IPT/TIG domain-containing protein</fullName>
    </recommendedName>
</protein>
<evidence type="ECO:0000313" key="3">
    <source>
        <dbReference type="Proteomes" id="UP000697710"/>
    </source>
</evidence>
<sequence length="168" mass="17271">MLLVQGVVLLPTRAFASVTWADFVTTLPVPNVPTTISLGGGSTVDVTITGAGTLSATRYGTLGASATGLNYNDLIVLNNNYSGGGGHTAMSMVFSNFSLGLSHRRGYFFVGAVNGSSSPIKIWSSVAGAWPTWTPVGSTFNMPGNTSPISYVVTPTAGEFQTSATIGN</sequence>
<feature type="chain" id="PRO_5038097492" description="IPT/TIG domain-containing protein" evidence="1">
    <location>
        <begin position="17"/>
        <end position="168"/>
    </location>
</feature>
<dbReference type="EMBL" id="JAGQHR010000652">
    <property type="protein sequence ID" value="MCA9729330.1"/>
    <property type="molecule type" value="Genomic_DNA"/>
</dbReference>
<feature type="non-terminal residue" evidence="2">
    <location>
        <position position="168"/>
    </location>
</feature>
<dbReference type="Proteomes" id="UP000697710">
    <property type="component" value="Unassembled WGS sequence"/>
</dbReference>